<dbReference type="GO" id="GO:0005634">
    <property type="term" value="C:nucleus"/>
    <property type="evidence" value="ECO:0007669"/>
    <property type="project" value="UniProtKB-SubCell"/>
</dbReference>
<dbReference type="InterPro" id="IPR052035">
    <property type="entry name" value="ZnF_BED_domain_contain"/>
</dbReference>
<comment type="subcellular location">
    <subcellularLocation>
        <location evidence="1">Nucleus</location>
    </subcellularLocation>
</comment>
<sequence>MLKSVDFEASIPSTDAVSRRSNLRLDALDSELRILMVSASSIALSLDGWTSQNSLSMLAINAHWISSAFQQHRTCIEFVEITGNHYGENFANILATVLEKFHISDRAMAITADNASSNDTLHRCLSQKLCQRYDEYLADTSSRVRCFAHILTFDMKRILRSLRASSHGEACDFLDDVAKMSWKRINTPTSQLQSFGYLSFGLRDLPSEYRSGKIDLAVQNPSTKMLILDGTLLLL</sequence>
<accession>A0AAD6GNF7</accession>
<dbReference type="PANTHER" id="PTHR46481:SF10">
    <property type="entry name" value="ZINC FINGER BED DOMAIN-CONTAINING PROTEIN 39"/>
    <property type="match status" value="1"/>
</dbReference>
<gene>
    <name evidence="6" type="ORF">N7450_011621</name>
</gene>
<keyword evidence="7" id="KW-1185">Reference proteome</keyword>
<evidence type="ECO:0000313" key="6">
    <source>
        <dbReference type="EMBL" id="KAJ5569135.1"/>
    </source>
</evidence>
<dbReference type="Proteomes" id="UP001216150">
    <property type="component" value="Unassembled WGS sequence"/>
</dbReference>
<dbReference type="SUPFAM" id="SSF53098">
    <property type="entry name" value="Ribonuclease H-like"/>
    <property type="match status" value="1"/>
</dbReference>
<dbReference type="PANTHER" id="PTHR46481">
    <property type="entry name" value="ZINC FINGER BED DOMAIN-CONTAINING PROTEIN 4"/>
    <property type="match status" value="1"/>
</dbReference>
<name>A0AAD6GNF7_9EURO</name>
<evidence type="ECO:0000256" key="5">
    <source>
        <dbReference type="ARBA" id="ARBA00023242"/>
    </source>
</evidence>
<keyword evidence="4" id="KW-0862">Zinc</keyword>
<dbReference type="EMBL" id="JAQJAC010000010">
    <property type="protein sequence ID" value="KAJ5569135.1"/>
    <property type="molecule type" value="Genomic_DNA"/>
</dbReference>
<evidence type="ECO:0000256" key="2">
    <source>
        <dbReference type="ARBA" id="ARBA00022723"/>
    </source>
</evidence>
<evidence type="ECO:0000256" key="4">
    <source>
        <dbReference type="ARBA" id="ARBA00022833"/>
    </source>
</evidence>
<keyword evidence="2" id="KW-0479">Metal-binding</keyword>
<keyword evidence="3" id="KW-0863">Zinc-finger</keyword>
<dbReference type="InterPro" id="IPR012337">
    <property type="entry name" value="RNaseH-like_sf"/>
</dbReference>
<proteinExistence type="predicted"/>
<reference evidence="6 7" key="1">
    <citation type="journal article" date="2023" name="IMA Fungus">
        <title>Comparative genomic study of the Penicillium genus elucidates a diverse pangenome and 15 lateral gene transfer events.</title>
        <authorList>
            <person name="Petersen C."/>
            <person name="Sorensen T."/>
            <person name="Nielsen M.R."/>
            <person name="Sondergaard T.E."/>
            <person name="Sorensen J.L."/>
            <person name="Fitzpatrick D.A."/>
            <person name="Frisvad J.C."/>
            <person name="Nielsen K.L."/>
        </authorList>
    </citation>
    <scope>NUCLEOTIDE SEQUENCE [LARGE SCALE GENOMIC DNA]</scope>
    <source>
        <strain evidence="6 7">IBT 29057</strain>
    </source>
</reference>
<evidence type="ECO:0000256" key="1">
    <source>
        <dbReference type="ARBA" id="ARBA00004123"/>
    </source>
</evidence>
<dbReference type="AlphaFoldDB" id="A0AAD6GNF7"/>
<dbReference type="GO" id="GO:0008270">
    <property type="term" value="F:zinc ion binding"/>
    <property type="evidence" value="ECO:0007669"/>
    <property type="project" value="UniProtKB-KW"/>
</dbReference>
<keyword evidence="5" id="KW-0539">Nucleus</keyword>
<protein>
    <submittedName>
        <fullName evidence="6">Uncharacterized protein</fullName>
    </submittedName>
</protein>
<evidence type="ECO:0000256" key="3">
    <source>
        <dbReference type="ARBA" id="ARBA00022771"/>
    </source>
</evidence>
<organism evidence="6 7">
    <name type="scientific">Penicillium hetheringtonii</name>
    <dbReference type="NCBI Taxonomy" id="911720"/>
    <lineage>
        <taxon>Eukaryota</taxon>
        <taxon>Fungi</taxon>
        <taxon>Dikarya</taxon>
        <taxon>Ascomycota</taxon>
        <taxon>Pezizomycotina</taxon>
        <taxon>Eurotiomycetes</taxon>
        <taxon>Eurotiomycetidae</taxon>
        <taxon>Eurotiales</taxon>
        <taxon>Aspergillaceae</taxon>
        <taxon>Penicillium</taxon>
    </lineage>
</organism>
<comment type="caution">
    <text evidence="6">The sequence shown here is derived from an EMBL/GenBank/DDBJ whole genome shotgun (WGS) entry which is preliminary data.</text>
</comment>
<evidence type="ECO:0000313" key="7">
    <source>
        <dbReference type="Proteomes" id="UP001216150"/>
    </source>
</evidence>